<feature type="domain" description="DUF7924" evidence="2">
    <location>
        <begin position="168"/>
        <end position="285"/>
    </location>
</feature>
<feature type="compositionally biased region" description="Polar residues" evidence="1">
    <location>
        <begin position="161"/>
        <end position="179"/>
    </location>
</feature>
<keyword evidence="4" id="KW-1185">Reference proteome</keyword>
<feature type="region of interest" description="Disordered" evidence="1">
    <location>
        <begin position="34"/>
        <end position="67"/>
    </location>
</feature>
<protein>
    <recommendedName>
        <fullName evidence="2">DUF7924 domain-containing protein</fullName>
    </recommendedName>
</protein>
<evidence type="ECO:0000259" key="2">
    <source>
        <dbReference type="Pfam" id="PF25545"/>
    </source>
</evidence>
<dbReference type="Pfam" id="PF25545">
    <property type="entry name" value="DUF7924"/>
    <property type="match status" value="1"/>
</dbReference>
<accession>A0A3F3PY70</accession>
<reference evidence="3 4" key="1">
    <citation type="submission" date="2018-07" db="EMBL/GenBank/DDBJ databases">
        <title>The genomes of Aspergillus section Nigri reveals drivers in fungal speciation.</title>
        <authorList>
            <consortium name="DOE Joint Genome Institute"/>
            <person name="Vesth T.C."/>
            <person name="Nybo J."/>
            <person name="Theobald S."/>
            <person name="Brandl J."/>
            <person name="Frisvad J.C."/>
            <person name="Nielsen K.F."/>
            <person name="Lyhne E.K."/>
            <person name="Kogle M.E."/>
            <person name="Kuo A."/>
            <person name="Riley R."/>
            <person name="Clum A."/>
            <person name="Nolan M."/>
            <person name="Lipzen A."/>
            <person name="Salamov A."/>
            <person name="Henrissat B."/>
            <person name="Wiebenga A."/>
            <person name="De vries R.P."/>
            <person name="Grigoriev I.V."/>
            <person name="Mortensen U.H."/>
            <person name="Andersen M.R."/>
            <person name="Baker S.E."/>
        </authorList>
    </citation>
    <scope>NUCLEOTIDE SEQUENCE [LARGE SCALE GENOMIC DNA]</scope>
    <source>
        <strain evidence="3 4">CBS 139.54b</strain>
    </source>
</reference>
<dbReference type="AlphaFoldDB" id="A0A3F3PY70"/>
<dbReference type="RefSeq" id="XP_026624863.1">
    <property type="nucleotide sequence ID" value="XM_026773528.1"/>
</dbReference>
<sequence>MVQMKRSCSGSPLPSKRVPTTACLTIDALKEHDQNARPYKRHTRNPGAFPSTRSSQRSRSSSPSRLSDAQYRYRLLRRANIFVDDDLPIDIQHHTDNKVFCVLDANDDNLYKVSEKLWNKSKELLKPGGLEIARNRDWREDLKPPVYNPIATIPRKRDRSQQIVPGSTTTDNLYKSPSINPAEPTIPIFKVKDPRPDIGVGLSDENLANALVPKKDRSIARRFLVDLQETSSLISDPHVTPLGLRFPFLVVEAKAAATGGNLYQAQNQAAVGGSAALQIFKNLSDLQDMDEGQGTTEDSTVVAEDSPNAKLCLAFSVTTEGPIHELWLHLQKPREEDFLWCSSMNFLQHLLAVLRWGNGGLKDNIISILQDL</sequence>
<dbReference type="EMBL" id="KZ852052">
    <property type="protein sequence ID" value="RDH31841.1"/>
    <property type="molecule type" value="Genomic_DNA"/>
</dbReference>
<feature type="compositionally biased region" description="Low complexity" evidence="1">
    <location>
        <begin position="51"/>
        <end position="67"/>
    </location>
</feature>
<dbReference type="GeneID" id="38141884"/>
<gene>
    <name evidence="3" type="ORF">BDQ94DRAFT_180021</name>
</gene>
<evidence type="ECO:0000313" key="4">
    <source>
        <dbReference type="Proteomes" id="UP000253729"/>
    </source>
</evidence>
<evidence type="ECO:0000256" key="1">
    <source>
        <dbReference type="SAM" id="MobiDB-lite"/>
    </source>
</evidence>
<organism evidence="3 4">
    <name type="scientific">Aspergillus welwitschiae</name>
    <dbReference type="NCBI Taxonomy" id="1341132"/>
    <lineage>
        <taxon>Eukaryota</taxon>
        <taxon>Fungi</taxon>
        <taxon>Dikarya</taxon>
        <taxon>Ascomycota</taxon>
        <taxon>Pezizomycotina</taxon>
        <taxon>Eurotiomycetes</taxon>
        <taxon>Eurotiomycetidae</taxon>
        <taxon>Eurotiales</taxon>
        <taxon>Aspergillaceae</taxon>
        <taxon>Aspergillus</taxon>
        <taxon>Aspergillus subgen. Circumdati</taxon>
    </lineage>
</organism>
<name>A0A3F3PY70_9EURO</name>
<feature type="region of interest" description="Disordered" evidence="1">
    <location>
        <begin position="157"/>
        <end position="179"/>
    </location>
</feature>
<dbReference type="InterPro" id="IPR057684">
    <property type="entry name" value="DUF7924"/>
</dbReference>
<dbReference type="STRING" id="1341132.A0A3F3PY70"/>
<proteinExistence type="predicted"/>
<dbReference type="Proteomes" id="UP000253729">
    <property type="component" value="Unassembled WGS sequence"/>
</dbReference>
<evidence type="ECO:0000313" key="3">
    <source>
        <dbReference type="EMBL" id="RDH31841.1"/>
    </source>
</evidence>